<evidence type="ECO:0000256" key="2">
    <source>
        <dbReference type="ARBA" id="ARBA00010663"/>
    </source>
</evidence>
<feature type="domain" description="G-protein coupled receptors family 1 profile" evidence="11">
    <location>
        <begin position="74"/>
        <end position="339"/>
    </location>
</feature>
<evidence type="ECO:0000256" key="5">
    <source>
        <dbReference type="ARBA" id="ARBA00023040"/>
    </source>
</evidence>
<accession>A0A9Q0M3Z1</accession>
<evidence type="ECO:0000256" key="4">
    <source>
        <dbReference type="ARBA" id="ARBA00022989"/>
    </source>
</evidence>
<comment type="similarity">
    <text evidence="2 9">Belongs to the G-protein coupled receptor 1 family.</text>
</comment>
<feature type="transmembrane region" description="Helical" evidence="10">
    <location>
        <begin position="176"/>
        <end position="196"/>
    </location>
</feature>
<feature type="transmembrane region" description="Helical" evidence="10">
    <location>
        <begin position="55"/>
        <end position="79"/>
    </location>
</feature>
<feature type="transmembrane region" description="Helical" evidence="10">
    <location>
        <begin position="317"/>
        <end position="338"/>
    </location>
</feature>
<dbReference type="Proteomes" id="UP001142055">
    <property type="component" value="Chromosome 3"/>
</dbReference>
<feature type="transmembrane region" description="Helical" evidence="10">
    <location>
        <begin position="229"/>
        <end position="258"/>
    </location>
</feature>
<dbReference type="PRINTS" id="PR00237">
    <property type="entry name" value="GPCRRHODOPSN"/>
</dbReference>
<evidence type="ECO:0000313" key="13">
    <source>
        <dbReference type="Proteomes" id="UP001142055"/>
    </source>
</evidence>
<protein>
    <recommendedName>
        <fullName evidence="11">G-protein coupled receptors family 1 profile domain-containing protein</fullName>
    </recommendedName>
</protein>
<organism evidence="12 13">
    <name type="scientific">Blomia tropicalis</name>
    <name type="common">Mite</name>
    <dbReference type="NCBI Taxonomy" id="40697"/>
    <lineage>
        <taxon>Eukaryota</taxon>
        <taxon>Metazoa</taxon>
        <taxon>Ecdysozoa</taxon>
        <taxon>Arthropoda</taxon>
        <taxon>Chelicerata</taxon>
        <taxon>Arachnida</taxon>
        <taxon>Acari</taxon>
        <taxon>Acariformes</taxon>
        <taxon>Sarcoptiformes</taxon>
        <taxon>Astigmata</taxon>
        <taxon>Glycyphagoidea</taxon>
        <taxon>Echimyopodidae</taxon>
        <taxon>Blomia</taxon>
    </lineage>
</organism>
<dbReference type="EMBL" id="JAPWDV010000003">
    <property type="protein sequence ID" value="KAJ6218434.1"/>
    <property type="molecule type" value="Genomic_DNA"/>
</dbReference>
<keyword evidence="3 9" id="KW-0812">Transmembrane</keyword>
<comment type="caution">
    <text evidence="12">The sequence shown here is derived from an EMBL/GenBank/DDBJ whole genome shotgun (WGS) entry which is preliminary data.</text>
</comment>
<keyword evidence="8 9" id="KW-0807">Transducer</keyword>
<feature type="transmembrane region" description="Helical" evidence="10">
    <location>
        <begin position="279"/>
        <end position="297"/>
    </location>
</feature>
<feature type="transmembrane region" description="Helical" evidence="10">
    <location>
        <begin position="91"/>
        <end position="111"/>
    </location>
</feature>
<sequence length="391" mass="44895">MILSDDQTTSPISTIQTSETVLLPYRFNQSVLKTIESFQMNPSALSYPDLTQLPFVWLTFVLLYLMVMFSALFGNWLVCYTVLSNRKMQTVVNYYIVNLALCDFLIGAFVLPSKMLELLAPSSWHLLNNSICTVMAFLQTVIVFANILTLVATCFERYFAIVHPLKSRMQQSKRRTCRILIAVWLLTCFGSLPNFFSNSHAVMHQLDSDYGTIRRRTCLSNFESNFRTAYYTFLFVAFYLIPLSLIAFTSFCIARSLLRTSVLRRQGSLLRQEVNRRKVGKMILIVVLTFTIAWTPYFLVSIVTQYMSENFMEKHNFYFTMLCINLFAFLHSSINPLIYATMSTRFRKGFARIIRILLCCSSGTPSTNIGNQNSFNEQVTSSRGSIVNGMM</sequence>
<dbReference type="Gene3D" id="1.20.1070.10">
    <property type="entry name" value="Rhodopsin 7-helix transmembrane proteins"/>
    <property type="match status" value="1"/>
</dbReference>
<evidence type="ECO:0000256" key="1">
    <source>
        <dbReference type="ARBA" id="ARBA00004141"/>
    </source>
</evidence>
<keyword evidence="4 10" id="KW-1133">Transmembrane helix</keyword>
<dbReference type="SUPFAM" id="SSF81321">
    <property type="entry name" value="Family A G protein-coupled receptor-like"/>
    <property type="match status" value="1"/>
</dbReference>
<dbReference type="PROSITE" id="PS00237">
    <property type="entry name" value="G_PROTEIN_RECEP_F1_1"/>
    <property type="match status" value="1"/>
</dbReference>
<dbReference type="GO" id="GO:0004930">
    <property type="term" value="F:G protein-coupled receptor activity"/>
    <property type="evidence" value="ECO:0007669"/>
    <property type="project" value="UniProtKB-KW"/>
</dbReference>
<proteinExistence type="inferred from homology"/>
<evidence type="ECO:0000256" key="3">
    <source>
        <dbReference type="ARBA" id="ARBA00022692"/>
    </source>
</evidence>
<evidence type="ECO:0000256" key="6">
    <source>
        <dbReference type="ARBA" id="ARBA00023136"/>
    </source>
</evidence>
<dbReference type="InterPro" id="IPR017452">
    <property type="entry name" value="GPCR_Rhodpsn_7TM"/>
</dbReference>
<keyword evidence="6 10" id="KW-0472">Membrane</keyword>
<dbReference type="AlphaFoldDB" id="A0A9Q0M3Z1"/>
<evidence type="ECO:0000313" key="12">
    <source>
        <dbReference type="EMBL" id="KAJ6218434.1"/>
    </source>
</evidence>
<comment type="subcellular location">
    <subcellularLocation>
        <location evidence="1">Membrane</location>
        <topology evidence="1">Multi-pass membrane protein</topology>
    </subcellularLocation>
</comment>
<evidence type="ECO:0000256" key="9">
    <source>
        <dbReference type="RuleBase" id="RU000688"/>
    </source>
</evidence>
<dbReference type="Pfam" id="PF00001">
    <property type="entry name" value="7tm_1"/>
    <property type="match status" value="1"/>
</dbReference>
<dbReference type="PANTHER" id="PTHR45695:SF15">
    <property type="entry name" value="OPSIN RH2"/>
    <property type="match status" value="1"/>
</dbReference>
<dbReference type="PANTHER" id="PTHR45695">
    <property type="entry name" value="LEUCOKININ RECEPTOR-RELATED"/>
    <property type="match status" value="1"/>
</dbReference>
<keyword evidence="7 9" id="KW-0675">Receptor</keyword>
<evidence type="ECO:0000256" key="10">
    <source>
        <dbReference type="SAM" id="Phobius"/>
    </source>
</evidence>
<gene>
    <name evidence="12" type="ORF">RDWZM_009591</name>
</gene>
<keyword evidence="13" id="KW-1185">Reference proteome</keyword>
<dbReference type="GO" id="GO:0005886">
    <property type="term" value="C:plasma membrane"/>
    <property type="evidence" value="ECO:0007669"/>
    <property type="project" value="TreeGrafter"/>
</dbReference>
<name>A0A9Q0M3Z1_BLOTA</name>
<keyword evidence="5 9" id="KW-0297">G-protein coupled receptor</keyword>
<feature type="transmembrane region" description="Helical" evidence="10">
    <location>
        <begin position="131"/>
        <end position="155"/>
    </location>
</feature>
<dbReference type="InterPro" id="IPR000276">
    <property type="entry name" value="GPCR_Rhodpsn"/>
</dbReference>
<dbReference type="OMA" id="TAVNYYM"/>
<evidence type="ECO:0000259" key="11">
    <source>
        <dbReference type="PROSITE" id="PS50262"/>
    </source>
</evidence>
<evidence type="ECO:0000256" key="8">
    <source>
        <dbReference type="ARBA" id="ARBA00023224"/>
    </source>
</evidence>
<dbReference type="PROSITE" id="PS50262">
    <property type="entry name" value="G_PROTEIN_RECEP_F1_2"/>
    <property type="match status" value="1"/>
</dbReference>
<evidence type="ECO:0000256" key="7">
    <source>
        <dbReference type="ARBA" id="ARBA00023170"/>
    </source>
</evidence>
<reference evidence="12" key="1">
    <citation type="submission" date="2022-12" db="EMBL/GenBank/DDBJ databases">
        <title>Genome assemblies of Blomia tropicalis.</title>
        <authorList>
            <person name="Cui Y."/>
        </authorList>
    </citation>
    <scope>NUCLEOTIDE SEQUENCE</scope>
    <source>
        <tissue evidence="12">Adult mites</tissue>
    </source>
</reference>